<dbReference type="GO" id="GO:0010181">
    <property type="term" value="F:FMN binding"/>
    <property type="evidence" value="ECO:0007669"/>
    <property type="project" value="UniProtKB-UniRule"/>
</dbReference>
<dbReference type="HAMAP" id="MF_01629">
    <property type="entry name" value="PdxH"/>
    <property type="match status" value="1"/>
</dbReference>
<dbReference type="Proteomes" id="UP000198356">
    <property type="component" value="Unassembled WGS sequence"/>
</dbReference>
<feature type="binding site" evidence="6">
    <location>
        <begin position="54"/>
        <end position="59"/>
    </location>
    <ligand>
        <name>FMN</name>
        <dbReference type="ChEBI" id="CHEBI:58210"/>
    </ligand>
</feature>
<dbReference type="GO" id="GO:0008615">
    <property type="term" value="P:pyridoxine biosynthetic process"/>
    <property type="evidence" value="ECO:0007669"/>
    <property type="project" value="UniProtKB-UniRule"/>
</dbReference>
<evidence type="ECO:0000313" key="10">
    <source>
        <dbReference type="Proteomes" id="UP000198356"/>
    </source>
</evidence>
<dbReference type="SUPFAM" id="SSF50475">
    <property type="entry name" value="FMN-binding split barrel"/>
    <property type="match status" value="1"/>
</dbReference>
<dbReference type="Pfam" id="PF01243">
    <property type="entry name" value="PNPOx_N"/>
    <property type="match status" value="1"/>
</dbReference>
<feature type="binding site" evidence="6">
    <location>
        <begin position="133"/>
        <end position="134"/>
    </location>
    <ligand>
        <name>FMN</name>
        <dbReference type="ChEBI" id="CHEBI:58210"/>
    </ligand>
</feature>
<feature type="binding site" evidence="6">
    <location>
        <position position="187"/>
    </location>
    <ligand>
        <name>FMN</name>
        <dbReference type="ChEBI" id="CHEBI:58210"/>
    </ligand>
</feature>
<dbReference type="GO" id="GO:0004733">
    <property type="term" value="F:pyridoxamine phosphate oxidase activity"/>
    <property type="evidence" value="ECO:0007669"/>
    <property type="project" value="UniProtKB-UniRule"/>
</dbReference>
<evidence type="ECO:0000256" key="2">
    <source>
        <dbReference type="ARBA" id="ARBA00022630"/>
    </source>
</evidence>
<evidence type="ECO:0000256" key="5">
    <source>
        <dbReference type="NCBIfam" id="TIGR00558"/>
    </source>
</evidence>
<accession>A0A239GZU5</accession>
<proteinExistence type="inferred from homology"/>
<evidence type="ECO:0000256" key="4">
    <source>
        <dbReference type="ARBA" id="ARBA00023002"/>
    </source>
</evidence>
<gene>
    <name evidence="9" type="ORF">SAMN05421770_102162</name>
</gene>
<dbReference type="EMBL" id="FZOU01000002">
    <property type="protein sequence ID" value="SNS74657.1"/>
    <property type="molecule type" value="Genomic_DNA"/>
</dbReference>
<organism evidence="9 10">
    <name type="scientific">Granulicella rosea</name>
    <dbReference type="NCBI Taxonomy" id="474952"/>
    <lineage>
        <taxon>Bacteria</taxon>
        <taxon>Pseudomonadati</taxon>
        <taxon>Acidobacteriota</taxon>
        <taxon>Terriglobia</taxon>
        <taxon>Terriglobales</taxon>
        <taxon>Acidobacteriaceae</taxon>
        <taxon>Granulicella</taxon>
    </lineage>
</organism>
<keyword evidence="4" id="KW-0560">Oxidoreductase</keyword>
<dbReference type="InterPro" id="IPR012349">
    <property type="entry name" value="Split_barrel_FMN-bd"/>
</dbReference>
<dbReference type="InterPro" id="IPR000659">
    <property type="entry name" value="Pyridox_Oxase"/>
</dbReference>
<feature type="binding site" evidence="6">
    <location>
        <position position="98"/>
    </location>
    <ligand>
        <name>FMN</name>
        <dbReference type="ChEBI" id="CHEBI:58210"/>
    </ligand>
</feature>
<feature type="domain" description="Pyridoxamine 5'-phosphate oxidase N-terminal" evidence="7">
    <location>
        <begin position="27"/>
        <end position="148"/>
    </location>
</feature>
<evidence type="ECO:0000313" key="9">
    <source>
        <dbReference type="EMBL" id="SNS74657.1"/>
    </source>
</evidence>
<feature type="domain" description="Pyridoxine 5'-phosphate oxidase dimerisation C-terminal" evidence="8">
    <location>
        <begin position="164"/>
        <end position="205"/>
    </location>
</feature>
<feature type="binding site" evidence="6">
    <location>
        <begin position="69"/>
        <end position="70"/>
    </location>
    <ligand>
        <name>FMN</name>
        <dbReference type="ChEBI" id="CHEBI:58210"/>
    </ligand>
</feature>
<evidence type="ECO:0000256" key="3">
    <source>
        <dbReference type="ARBA" id="ARBA00022643"/>
    </source>
</evidence>
<reference evidence="9 10" key="1">
    <citation type="submission" date="2017-06" db="EMBL/GenBank/DDBJ databases">
        <authorList>
            <person name="Kim H.J."/>
            <person name="Triplett B.A."/>
        </authorList>
    </citation>
    <scope>NUCLEOTIDE SEQUENCE [LARGE SCALE GENOMIC DNA]</scope>
    <source>
        <strain evidence="9 10">DSM 18704</strain>
    </source>
</reference>
<comment type="similarity">
    <text evidence="1">Belongs to the pyridoxamine 5'-phosphate oxidase family.</text>
</comment>
<evidence type="ECO:0000256" key="6">
    <source>
        <dbReference type="PIRSR" id="PIRSR000190-2"/>
    </source>
</evidence>
<feature type="binding site" evidence="6">
    <location>
        <position position="75"/>
    </location>
    <ligand>
        <name>FMN</name>
        <dbReference type="ChEBI" id="CHEBI:58210"/>
    </ligand>
</feature>
<dbReference type="RefSeq" id="WP_089408113.1">
    <property type="nucleotide sequence ID" value="NZ_FZOU01000002.1"/>
</dbReference>
<dbReference type="Gene3D" id="2.30.110.10">
    <property type="entry name" value="Electron Transport, Fmn-binding Protein, Chain A"/>
    <property type="match status" value="1"/>
</dbReference>
<dbReference type="InterPro" id="IPR019576">
    <property type="entry name" value="Pyridoxamine_oxidase_dimer_C"/>
</dbReference>
<dbReference type="EC" id="1.4.3.5" evidence="5"/>
<dbReference type="PROSITE" id="PS01064">
    <property type="entry name" value="PYRIDOX_OXIDASE"/>
    <property type="match status" value="1"/>
</dbReference>
<evidence type="ECO:0000259" key="7">
    <source>
        <dbReference type="Pfam" id="PF01243"/>
    </source>
</evidence>
<dbReference type="PIRSF" id="PIRSF000190">
    <property type="entry name" value="Pyd_amn-ph_oxd"/>
    <property type="match status" value="1"/>
</dbReference>
<dbReference type="PANTHER" id="PTHR10851:SF0">
    <property type="entry name" value="PYRIDOXINE-5'-PHOSPHATE OXIDASE"/>
    <property type="match status" value="1"/>
</dbReference>
<sequence>MSEMHQRCGIPLAEATDPHVLFDCWMKDAKASELNDPNAMSLATATPGGVPSVRIVLLKRFDASGFAFYTNGESRKGGELRANPHAALCFHWKSRHRQVRVEGTITELPAADADAYFEHRPRMSQVGAWASQQSRPLASREELESLTKQVGERFPKEVPRPPYWTGFLLTPRTIEFWQEGDFRLHDRILFTCGADGSWGKGRIFP</sequence>
<dbReference type="NCBIfam" id="TIGR00558">
    <property type="entry name" value="pdxH"/>
    <property type="match status" value="1"/>
</dbReference>
<comment type="cofactor">
    <cofactor evidence="6">
        <name>FMN</name>
        <dbReference type="ChEBI" id="CHEBI:58210"/>
    </cofactor>
    <text evidence="6">Binds 1 FMN per subunit.</text>
</comment>
<dbReference type="Pfam" id="PF10590">
    <property type="entry name" value="PNP_phzG_C"/>
    <property type="match status" value="1"/>
</dbReference>
<protein>
    <recommendedName>
        <fullName evidence="5">Pyridoxamine 5'-phosphate oxidase</fullName>
        <ecNumber evidence="5">1.4.3.5</ecNumber>
    </recommendedName>
</protein>
<name>A0A239GZU5_9BACT</name>
<evidence type="ECO:0000256" key="1">
    <source>
        <dbReference type="ARBA" id="ARBA00007301"/>
    </source>
</evidence>
<evidence type="ECO:0000259" key="8">
    <source>
        <dbReference type="Pfam" id="PF10590"/>
    </source>
</evidence>
<dbReference type="InterPro" id="IPR019740">
    <property type="entry name" value="Pyridox_Oxase_CS"/>
</dbReference>
<dbReference type="PANTHER" id="PTHR10851">
    <property type="entry name" value="PYRIDOXINE-5-PHOSPHATE OXIDASE"/>
    <property type="match status" value="1"/>
</dbReference>
<feature type="binding site" evidence="6">
    <location>
        <position position="76"/>
    </location>
    <ligand>
        <name>FMN</name>
        <dbReference type="ChEBI" id="CHEBI:58210"/>
    </ligand>
</feature>
<dbReference type="OrthoDB" id="9780392at2"/>
<keyword evidence="3 6" id="KW-0288">FMN</keyword>
<dbReference type="NCBIfam" id="NF004231">
    <property type="entry name" value="PRK05679.1"/>
    <property type="match status" value="1"/>
</dbReference>
<dbReference type="InterPro" id="IPR011576">
    <property type="entry name" value="Pyridox_Oxase_N"/>
</dbReference>
<dbReference type="AlphaFoldDB" id="A0A239GZU5"/>
<keyword evidence="10" id="KW-1185">Reference proteome</keyword>
<keyword evidence="2" id="KW-0285">Flavoprotein</keyword>
<feature type="binding site" evidence="6">
    <location>
        <position position="177"/>
    </location>
    <ligand>
        <name>FMN</name>
        <dbReference type="ChEBI" id="CHEBI:58210"/>
    </ligand>
</feature>